<keyword evidence="2" id="KW-1185">Reference proteome</keyword>
<gene>
    <name evidence="1" type="primary">tcmP</name>
    <name evidence="1" type="ORF">ACFSUT_07290</name>
</gene>
<accession>A0ABW5HUX0</accession>
<comment type="caution">
    <text evidence="1">The sequence shown here is derived from an EMBL/GenBank/DDBJ whole genome shotgun (WGS) entry which is preliminary data.</text>
</comment>
<dbReference type="EMBL" id="JBHUKQ010000006">
    <property type="protein sequence ID" value="MFD2480070.1"/>
    <property type="molecule type" value="Genomic_DNA"/>
</dbReference>
<dbReference type="RefSeq" id="WP_344286658.1">
    <property type="nucleotide sequence ID" value="NZ_BAAAHV010000027.1"/>
</dbReference>
<dbReference type="NCBIfam" id="TIGR04474">
    <property type="entry name" value="tcm_partner"/>
    <property type="match status" value="1"/>
</dbReference>
<proteinExistence type="predicted"/>
<dbReference type="InterPro" id="IPR031009">
    <property type="entry name" value="Tcm_partner"/>
</dbReference>
<dbReference type="Proteomes" id="UP001597542">
    <property type="component" value="Unassembled WGS sequence"/>
</dbReference>
<organism evidence="1 2">
    <name type="scientific">Amycolatopsis albidoflavus</name>
    <dbReference type="NCBI Taxonomy" id="102226"/>
    <lineage>
        <taxon>Bacteria</taxon>
        <taxon>Bacillati</taxon>
        <taxon>Actinomycetota</taxon>
        <taxon>Actinomycetes</taxon>
        <taxon>Pseudonocardiales</taxon>
        <taxon>Pseudonocardiaceae</taxon>
        <taxon>Amycolatopsis</taxon>
    </lineage>
</organism>
<evidence type="ECO:0000313" key="1">
    <source>
        <dbReference type="EMBL" id="MFD2480070.1"/>
    </source>
</evidence>
<protein>
    <submittedName>
        <fullName evidence="1">Three-Cys-motif partner protein TcmP</fullName>
    </submittedName>
</protein>
<sequence length="415" mass="45576">MTLDGDLTDQNIASAESEDYALSGEAGGEEIVGSADPFFVSKKAAAVFKHKLLKTYFPKFAGKTASTEADRRLAYVDTHAGRGSYEDGTSGSPLLVAQDVAGMQQLRRIDCYFIEARKSNYDHLHQILENAMPEGAVWSARHGKASDYIEDAVSFAGDAPLFMFIDPYGLGPTFDEVAGVLNRPRRGYGSKTEVLLNFIAMAFGRAGAYIRSPAPTRQQVTTLGHLDEVLGGGWWREVYLSADSVAAAVKEIAEGYAERIRANTGCGWTLVPVKDRAHKQPVYWLLHFTRHQDGIWEIREAAAQAAAAWRVHCNPPPQSDDNDLFPQEDPFPAEEAARQAGWIDAIERNARDLLSSRGRISLPTDAEALFGPATFGQAWKKHLRGALARLHQEGILAPRPLSQGLEKYQGHLVQP</sequence>
<evidence type="ECO:0000313" key="2">
    <source>
        <dbReference type="Proteomes" id="UP001597542"/>
    </source>
</evidence>
<reference evidence="2" key="1">
    <citation type="journal article" date="2019" name="Int. J. Syst. Evol. Microbiol.">
        <title>The Global Catalogue of Microorganisms (GCM) 10K type strain sequencing project: providing services to taxonomists for standard genome sequencing and annotation.</title>
        <authorList>
            <consortium name="The Broad Institute Genomics Platform"/>
            <consortium name="The Broad Institute Genome Sequencing Center for Infectious Disease"/>
            <person name="Wu L."/>
            <person name="Ma J."/>
        </authorList>
    </citation>
    <scope>NUCLEOTIDE SEQUENCE [LARGE SCALE GENOMIC DNA]</scope>
    <source>
        <strain evidence="2">CGMCC 4.7638</strain>
    </source>
</reference>
<name>A0ABW5HUX0_9PSEU</name>